<dbReference type="EMBL" id="RDQH01000168">
    <property type="protein sequence ID" value="RXI09809.1"/>
    <property type="molecule type" value="Genomic_DNA"/>
</dbReference>
<feature type="compositionally biased region" description="Polar residues" evidence="1">
    <location>
        <begin position="52"/>
        <end position="61"/>
    </location>
</feature>
<proteinExistence type="predicted"/>
<dbReference type="InterPro" id="IPR053863">
    <property type="entry name" value="Glyoxy/Ble-like_N"/>
</dbReference>
<dbReference type="Proteomes" id="UP000290289">
    <property type="component" value="Chromosome 7"/>
</dbReference>
<reference evidence="3 6" key="1">
    <citation type="submission" date="2018-10" db="EMBL/GenBank/DDBJ databases">
        <title>A high-quality apple genome assembly.</title>
        <authorList>
            <person name="Hu J."/>
        </authorList>
    </citation>
    <scope>NUCLEOTIDE SEQUENCE [LARGE SCALE GENOMIC DNA]</scope>
    <source>
        <strain evidence="6">cv. HFTH1</strain>
        <tissue evidence="3">Young leaf</tissue>
    </source>
</reference>
<sequence>MAMASKTNTVFAYTLVYVKDVAKSTTFYSKAFGYDIRRLDDSNRNHEETPITRISNQSRKP</sequence>
<dbReference type="EMBL" id="RDQH01000333">
    <property type="protein sequence ID" value="RXH92980.1"/>
    <property type="molecule type" value="Genomic_DNA"/>
</dbReference>
<evidence type="ECO:0000313" key="3">
    <source>
        <dbReference type="EMBL" id="RXH92980.1"/>
    </source>
</evidence>
<evidence type="ECO:0000313" key="5">
    <source>
        <dbReference type="EMBL" id="RXI09809.1"/>
    </source>
</evidence>
<organism evidence="3 6">
    <name type="scientific">Malus domestica</name>
    <name type="common">Apple</name>
    <name type="synonym">Pyrus malus</name>
    <dbReference type="NCBI Taxonomy" id="3750"/>
    <lineage>
        <taxon>Eukaryota</taxon>
        <taxon>Viridiplantae</taxon>
        <taxon>Streptophyta</taxon>
        <taxon>Embryophyta</taxon>
        <taxon>Tracheophyta</taxon>
        <taxon>Spermatophyta</taxon>
        <taxon>Magnoliopsida</taxon>
        <taxon>eudicotyledons</taxon>
        <taxon>Gunneridae</taxon>
        <taxon>Pentapetalae</taxon>
        <taxon>rosids</taxon>
        <taxon>fabids</taxon>
        <taxon>Rosales</taxon>
        <taxon>Rosaceae</taxon>
        <taxon>Amygdaloideae</taxon>
        <taxon>Maleae</taxon>
        <taxon>Malus</taxon>
    </lineage>
</organism>
<comment type="caution">
    <text evidence="3">The sequence shown here is derived from an EMBL/GenBank/DDBJ whole genome shotgun (WGS) entry which is preliminary data.</text>
</comment>
<dbReference type="SUPFAM" id="SSF54593">
    <property type="entry name" value="Glyoxalase/Bleomycin resistance protein/Dihydroxybiphenyl dioxygenase"/>
    <property type="match status" value="1"/>
</dbReference>
<dbReference type="Gene3D" id="3.30.720.120">
    <property type="match status" value="1"/>
</dbReference>
<dbReference type="EMBL" id="RDQH01000333">
    <property type="protein sequence ID" value="RXH93749.1"/>
    <property type="molecule type" value="Genomic_DNA"/>
</dbReference>
<gene>
    <name evidence="3" type="ORF">DVH24_013556</name>
    <name evidence="4" type="ORF">DVH24_015816</name>
    <name evidence="5" type="ORF">DVH24_016870</name>
</gene>
<name>A0A498JBW3_MALDO</name>
<dbReference type="InterPro" id="IPR029068">
    <property type="entry name" value="Glyas_Bleomycin-R_OHBP_Dase"/>
</dbReference>
<dbReference type="AlphaFoldDB" id="A0A498JBW3"/>
<dbReference type="Pfam" id="PF22677">
    <property type="entry name" value="Ble-like_N"/>
    <property type="match status" value="1"/>
</dbReference>
<evidence type="ECO:0000313" key="4">
    <source>
        <dbReference type="EMBL" id="RXH93749.1"/>
    </source>
</evidence>
<protein>
    <recommendedName>
        <fullName evidence="2">Glyoxalase/Bleomycin resistance-like N-terminal domain-containing protein</fullName>
    </recommendedName>
</protein>
<feature type="domain" description="Glyoxalase/Bleomycin resistance-like N-terminal" evidence="2">
    <location>
        <begin position="16"/>
        <end position="41"/>
    </location>
</feature>
<feature type="region of interest" description="Disordered" evidence="1">
    <location>
        <begin position="42"/>
        <end position="61"/>
    </location>
</feature>
<evidence type="ECO:0000313" key="6">
    <source>
        <dbReference type="Proteomes" id="UP000290289"/>
    </source>
</evidence>
<evidence type="ECO:0000256" key="1">
    <source>
        <dbReference type="SAM" id="MobiDB-lite"/>
    </source>
</evidence>
<keyword evidence="6" id="KW-1185">Reference proteome</keyword>
<evidence type="ECO:0000259" key="2">
    <source>
        <dbReference type="Pfam" id="PF22677"/>
    </source>
</evidence>
<accession>A0A498JBW3</accession>